<dbReference type="SUPFAM" id="SSF53335">
    <property type="entry name" value="S-adenosyl-L-methionine-dependent methyltransferases"/>
    <property type="match status" value="1"/>
</dbReference>
<dbReference type="InterPro" id="IPR029063">
    <property type="entry name" value="SAM-dependent_MTases_sf"/>
</dbReference>
<dbReference type="AlphaFoldDB" id="A0A495Y0M5"/>
<dbReference type="Pfam" id="PF02636">
    <property type="entry name" value="Methyltransf_28"/>
    <property type="match status" value="1"/>
</dbReference>
<gene>
    <name evidence="3" type="ORF">DFJ68_2429</name>
</gene>
<comment type="caution">
    <text evidence="3">The sequence shown here is derived from an EMBL/GenBank/DDBJ whole genome shotgun (WGS) entry which is preliminary data.</text>
</comment>
<protein>
    <submittedName>
        <fullName evidence="3">SAM-dependent MidA family methyltransferase</fullName>
    </submittedName>
</protein>
<dbReference type="RefSeq" id="WP_121033541.1">
    <property type="nucleotide sequence ID" value="NZ_RBXT01000001.1"/>
</dbReference>
<keyword evidence="4" id="KW-1185">Reference proteome</keyword>
<dbReference type="EMBL" id="RBXT01000001">
    <property type="protein sequence ID" value="RKT78975.1"/>
    <property type="molecule type" value="Genomic_DNA"/>
</dbReference>
<evidence type="ECO:0000256" key="1">
    <source>
        <dbReference type="ARBA" id="ARBA00022603"/>
    </source>
</evidence>
<sequence length="334" mass="34983">MPWRRAWHDALYASGSGFYRSGDGPAAHFATAANGPAGAALAEALLALWHRSHPRPPTVVVDVGAGHGELAAHLAALLDRAGDGGASATTRVVAVDVTARPAALPDRVEWLVSPGGAALPHALDEALDEAFVGALVVAHEWLDVVPCTVAEVGTDGALHELLVDPASGIETLGDALVGDDLSWCERYWRATEPGDRVEVGRSRDEAWSGLLGRVRSGLVVAVDYGHTTGTRPPAGTLTGYAGGRQVVPVPDGACDVTAHVAVDSLEADERVRQRDVLDALGLTGATPAHDLARADPLAYLSALQRSSALTALRDREGYGAFWWVVRRVRPADVP</sequence>
<dbReference type="GO" id="GO:0032259">
    <property type="term" value="P:methylation"/>
    <property type="evidence" value="ECO:0007669"/>
    <property type="project" value="UniProtKB-KW"/>
</dbReference>
<evidence type="ECO:0000256" key="2">
    <source>
        <dbReference type="ARBA" id="ARBA00022679"/>
    </source>
</evidence>
<keyword evidence="1 3" id="KW-0489">Methyltransferase</keyword>
<keyword evidence="2 3" id="KW-0808">Transferase</keyword>
<organism evidence="3 4">
    <name type="scientific">Terracoccus luteus</name>
    <dbReference type="NCBI Taxonomy" id="53356"/>
    <lineage>
        <taxon>Bacteria</taxon>
        <taxon>Bacillati</taxon>
        <taxon>Actinomycetota</taxon>
        <taxon>Actinomycetes</taxon>
        <taxon>Micrococcales</taxon>
        <taxon>Intrasporangiaceae</taxon>
        <taxon>Terracoccus</taxon>
    </lineage>
</organism>
<dbReference type="GO" id="GO:0008168">
    <property type="term" value="F:methyltransferase activity"/>
    <property type="evidence" value="ECO:0007669"/>
    <property type="project" value="UniProtKB-KW"/>
</dbReference>
<dbReference type="OrthoDB" id="4856867at2"/>
<evidence type="ECO:0000313" key="4">
    <source>
        <dbReference type="Proteomes" id="UP000278440"/>
    </source>
</evidence>
<dbReference type="InterPro" id="IPR038375">
    <property type="entry name" value="NDUFAF7_sf"/>
</dbReference>
<dbReference type="Gene3D" id="3.40.50.12710">
    <property type="match status" value="1"/>
</dbReference>
<reference evidence="3 4" key="1">
    <citation type="submission" date="2018-10" db="EMBL/GenBank/DDBJ databases">
        <title>Sequencing the genomes of 1000 actinobacteria strains.</title>
        <authorList>
            <person name="Klenk H.-P."/>
        </authorList>
    </citation>
    <scope>NUCLEOTIDE SEQUENCE [LARGE SCALE GENOMIC DNA]</scope>
    <source>
        <strain evidence="3 4">DSM 44267</strain>
    </source>
</reference>
<accession>A0A495Y0M5</accession>
<dbReference type="InterPro" id="IPR003788">
    <property type="entry name" value="NDUFAF7"/>
</dbReference>
<evidence type="ECO:0000313" key="3">
    <source>
        <dbReference type="EMBL" id="RKT78975.1"/>
    </source>
</evidence>
<proteinExistence type="predicted"/>
<dbReference type="Proteomes" id="UP000278440">
    <property type="component" value="Unassembled WGS sequence"/>
</dbReference>
<name>A0A495Y0M5_9MICO</name>